<dbReference type="AlphaFoldDB" id="A0A6I4UA15"/>
<dbReference type="Gene3D" id="2.40.50.90">
    <property type="match status" value="1"/>
</dbReference>
<dbReference type="EMBL" id="WTYR01000001">
    <property type="protein sequence ID" value="MXP11111.1"/>
    <property type="molecule type" value="Genomic_DNA"/>
</dbReference>
<proteinExistence type="predicted"/>
<comment type="caution">
    <text evidence="1">The sequence shown here is derived from an EMBL/GenBank/DDBJ whole genome shotgun (WGS) entry which is preliminary data.</text>
</comment>
<name>A0A6I4UA15_9SPHN</name>
<accession>A0A6I4UA15</accession>
<dbReference type="Proteomes" id="UP000429229">
    <property type="component" value="Unassembled WGS sequence"/>
</dbReference>
<protein>
    <submittedName>
        <fullName evidence="1">Thermonuclease family protein</fullName>
    </submittedName>
</protein>
<gene>
    <name evidence="1" type="ORF">GRI68_13060</name>
</gene>
<dbReference type="InterPro" id="IPR035437">
    <property type="entry name" value="SNase_OB-fold_sf"/>
</dbReference>
<dbReference type="RefSeq" id="WP_160617674.1">
    <property type="nucleotide sequence ID" value="NZ_WTYR01000001.1"/>
</dbReference>
<sequence>MGNLLPFRRRKRAGPARFRRRRPGSDWADAWRSVRPAVLLVFLIAFAVVWSRPDLVGVPDLFSTEPQRVDARWSECGTGYATHCVVDGDTFRIGSASYRVVGFDTPEFDARCPREAELAAEARAALLEWLNRGPFWMRGRFDDPSDRYGRELREVYRKDAAGMRAYVGPELVERALARRYHGGTREGWCN</sequence>
<dbReference type="OrthoDB" id="7469880at2"/>
<evidence type="ECO:0000313" key="2">
    <source>
        <dbReference type="Proteomes" id="UP000429229"/>
    </source>
</evidence>
<organism evidence="1 2">
    <name type="scientific">Alteriqipengyuania halimionae</name>
    <dbReference type="NCBI Taxonomy" id="1926630"/>
    <lineage>
        <taxon>Bacteria</taxon>
        <taxon>Pseudomonadati</taxon>
        <taxon>Pseudomonadota</taxon>
        <taxon>Alphaproteobacteria</taxon>
        <taxon>Sphingomonadales</taxon>
        <taxon>Erythrobacteraceae</taxon>
        <taxon>Alteriqipengyuania</taxon>
    </lineage>
</organism>
<dbReference type="SUPFAM" id="SSF50199">
    <property type="entry name" value="Staphylococcal nuclease"/>
    <property type="match status" value="1"/>
</dbReference>
<keyword evidence="2" id="KW-1185">Reference proteome</keyword>
<reference evidence="1 2" key="1">
    <citation type="submission" date="2019-12" db="EMBL/GenBank/DDBJ databases">
        <title>Genomic-based taxomic classification of the family Erythrobacteraceae.</title>
        <authorList>
            <person name="Xu L."/>
        </authorList>
    </citation>
    <scope>NUCLEOTIDE SEQUENCE [LARGE SCALE GENOMIC DNA]</scope>
    <source>
        <strain evidence="1 2">LMG 29519</strain>
    </source>
</reference>
<evidence type="ECO:0000313" key="1">
    <source>
        <dbReference type="EMBL" id="MXP11111.1"/>
    </source>
</evidence>